<dbReference type="InterPro" id="IPR045306">
    <property type="entry name" value="SDH-like"/>
</dbReference>
<dbReference type="HOGENOM" id="CLU_026673_11_5_1"/>
<keyword evidence="6" id="KW-0560">Oxidoreductase</keyword>
<gene>
    <name evidence="11" type="ORF">MGYG_07089</name>
</gene>
<keyword evidence="5 8" id="KW-0862">Zinc</keyword>
<evidence type="ECO:0000256" key="1">
    <source>
        <dbReference type="ARBA" id="ARBA00001947"/>
    </source>
</evidence>
<keyword evidence="4 8" id="KW-0479">Metal-binding</keyword>
<dbReference type="VEuPathDB" id="FungiDB:MGYG_07089"/>
<accession>E4V217</accession>
<name>E4V217_ARTGP</name>
<evidence type="ECO:0000313" key="12">
    <source>
        <dbReference type="Proteomes" id="UP000002669"/>
    </source>
</evidence>
<dbReference type="GO" id="GO:0008270">
    <property type="term" value="F:zinc ion binding"/>
    <property type="evidence" value="ECO:0007669"/>
    <property type="project" value="InterPro"/>
</dbReference>
<dbReference type="Pfam" id="PF00107">
    <property type="entry name" value="ADH_zinc_N"/>
    <property type="match status" value="1"/>
</dbReference>
<keyword evidence="7" id="KW-0520">NAD</keyword>
<evidence type="ECO:0000256" key="8">
    <source>
        <dbReference type="RuleBase" id="RU361277"/>
    </source>
</evidence>
<dbReference type="Gene3D" id="3.90.180.10">
    <property type="entry name" value="Medium-chain alcohol dehydrogenases, catalytic domain"/>
    <property type="match status" value="1"/>
</dbReference>
<dbReference type="SUPFAM" id="SSF51735">
    <property type="entry name" value="NAD(P)-binding Rossmann-fold domains"/>
    <property type="match status" value="1"/>
</dbReference>
<evidence type="ECO:0000259" key="9">
    <source>
        <dbReference type="Pfam" id="PF00107"/>
    </source>
</evidence>
<dbReference type="GO" id="GO:0006062">
    <property type="term" value="P:sorbitol catabolic process"/>
    <property type="evidence" value="ECO:0007669"/>
    <property type="project" value="TreeGrafter"/>
</dbReference>
<dbReference type="GO" id="GO:0003939">
    <property type="term" value="F:L-iditol 2-dehydrogenase (NAD+) activity"/>
    <property type="evidence" value="ECO:0007669"/>
    <property type="project" value="TreeGrafter"/>
</dbReference>
<dbReference type="CDD" id="cd05285">
    <property type="entry name" value="sorbitol_DH"/>
    <property type="match status" value="1"/>
</dbReference>
<dbReference type="InterPro" id="IPR013154">
    <property type="entry name" value="ADH-like_N"/>
</dbReference>
<keyword evidence="12" id="KW-1185">Reference proteome</keyword>
<dbReference type="PANTHER" id="PTHR43161:SF25">
    <property type="entry name" value="ALCOHOL DEHYDROGENASE, PUTATIVE (AFU_ORTHOLOGUE AFUA_1G14390)-RELATED"/>
    <property type="match status" value="1"/>
</dbReference>
<sequence>MACRALVLHGAQDLRLETRPIAPPATDEVQVAVRATGLCGSDLHYYHHGRNGNFVLRQPLVLGHESVGEVVAVGSSSDSFKVGDRVALEVGLPCRKCLLCRQGRYNICRSLRFRSSAAVFPHLDGTLMDVTNHPAAMCHRLPDSISDVQGALLEPLAVCLHAINRSNPPTAEDVALAKSVAAANGGAAPDSETAALIFGAGAIGLLLASALAITQHFTTIVVTDINQARLDIASSLPFGCIRTHLLGPPGRTATSAFTPATAQEEEEEEDIAAKDVAGGLLRKFGYGHGFSRVFECTGAPACVRAGIYASSAGGAVVQIGMGGPRLPSIPMSASALREVDLIGVFRYDGRCYPAAIDLASSSVFGQVAEKIATHTVELGEDDGQKSFRLAASDKDDGGKTVVKVIVVSGMEGIVP</sequence>
<evidence type="ECO:0000256" key="7">
    <source>
        <dbReference type="ARBA" id="ARBA00023027"/>
    </source>
</evidence>
<reference evidence="12" key="1">
    <citation type="journal article" date="2012" name="MBio">
        <title>Comparative genome analysis of Trichophyton rubrum and related dermatophytes reveals candidate genes involved in infection.</title>
        <authorList>
            <person name="Martinez D.A."/>
            <person name="Oliver B.G."/>
            <person name="Graeser Y."/>
            <person name="Goldberg J.M."/>
            <person name="Li W."/>
            <person name="Martinez-Rossi N.M."/>
            <person name="Monod M."/>
            <person name="Shelest E."/>
            <person name="Barton R.C."/>
            <person name="Birch E."/>
            <person name="Brakhage A.A."/>
            <person name="Chen Z."/>
            <person name="Gurr S.J."/>
            <person name="Heiman D."/>
            <person name="Heitman J."/>
            <person name="Kosti I."/>
            <person name="Rossi A."/>
            <person name="Saif S."/>
            <person name="Samalova M."/>
            <person name="Saunders C.W."/>
            <person name="Shea T."/>
            <person name="Summerbell R.C."/>
            <person name="Xu J."/>
            <person name="Young S."/>
            <person name="Zeng Q."/>
            <person name="Birren B.W."/>
            <person name="Cuomo C.A."/>
            <person name="White T.C."/>
        </authorList>
    </citation>
    <scope>NUCLEOTIDE SEQUENCE [LARGE SCALE GENOMIC DNA]</scope>
    <source>
        <strain evidence="12">ATCC MYA-4604 / CBS 118893</strain>
    </source>
</reference>
<comment type="pathway">
    <text evidence="2">Carbohydrate degradation.</text>
</comment>
<dbReference type="OMA" id="INHPARW"/>
<dbReference type="PANTHER" id="PTHR43161">
    <property type="entry name" value="SORBITOL DEHYDROGENASE"/>
    <property type="match status" value="1"/>
</dbReference>
<dbReference type="eggNOG" id="KOG0024">
    <property type="taxonomic scope" value="Eukaryota"/>
</dbReference>
<feature type="domain" description="Alcohol dehydrogenase-like C-terminal" evidence="9">
    <location>
        <begin position="202"/>
        <end position="360"/>
    </location>
</feature>
<dbReference type="InterPro" id="IPR011032">
    <property type="entry name" value="GroES-like_sf"/>
</dbReference>
<feature type="domain" description="Alcohol dehydrogenase-like N-terminal" evidence="10">
    <location>
        <begin position="27"/>
        <end position="143"/>
    </location>
</feature>
<dbReference type="OrthoDB" id="5363962at2759"/>
<dbReference type="STRING" id="535722.E4V217"/>
<evidence type="ECO:0000256" key="5">
    <source>
        <dbReference type="ARBA" id="ARBA00022833"/>
    </source>
</evidence>
<dbReference type="InterPro" id="IPR036291">
    <property type="entry name" value="NAD(P)-bd_dom_sf"/>
</dbReference>
<evidence type="ECO:0000256" key="2">
    <source>
        <dbReference type="ARBA" id="ARBA00004921"/>
    </source>
</evidence>
<proteinExistence type="inferred from homology"/>
<organism evidence="12">
    <name type="scientific">Arthroderma gypseum (strain ATCC MYA-4604 / CBS 118893)</name>
    <name type="common">Microsporum gypseum</name>
    <dbReference type="NCBI Taxonomy" id="535722"/>
    <lineage>
        <taxon>Eukaryota</taxon>
        <taxon>Fungi</taxon>
        <taxon>Dikarya</taxon>
        <taxon>Ascomycota</taxon>
        <taxon>Pezizomycotina</taxon>
        <taxon>Eurotiomycetes</taxon>
        <taxon>Eurotiomycetidae</taxon>
        <taxon>Onygenales</taxon>
        <taxon>Arthrodermataceae</taxon>
        <taxon>Nannizzia</taxon>
    </lineage>
</organism>
<dbReference type="EMBL" id="DS989827">
    <property type="protein sequence ID" value="EFR04082.1"/>
    <property type="molecule type" value="Genomic_DNA"/>
</dbReference>
<dbReference type="Pfam" id="PF08240">
    <property type="entry name" value="ADH_N"/>
    <property type="match status" value="1"/>
</dbReference>
<dbReference type="AlphaFoldDB" id="E4V217"/>
<dbReference type="SUPFAM" id="SSF50129">
    <property type="entry name" value="GroES-like"/>
    <property type="match status" value="1"/>
</dbReference>
<dbReference type="InParanoid" id="E4V217"/>
<evidence type="ECO:0000259" key="10">
    <source>
        <dbReference type="Pfam" id="PF08240"/>
    </source>
</evidence>
<protein>
    <submittedName>
        <fullName evidence="11">Sorbitol dehydrogenase</fullName>
    </submittedName>
</protein>
<dbReference type="Proteomes" id="UP000002669">
    <property type="component" value="Unassembled WGS sequence"/>
</dbReference>
<evidence type="ECO:0000256" key="4">
    <source>
        <dbReference type="ARBA" id="ARBA00022723"/>
    </source>
</evidence>
<dbReference type="PROSITE" id="PS00059">
    <property type="entry name" value="ADH_ZINC"/>
    <property type="match status" value="1"/>
</dbReference>
<evidence type="ECO:0000256" key="3">
    <source>
        <dbReference type="ARBA" id="ARBA00008072"/>
    </source>
</evidence>
<comment type="similarity">
    <text evidence="3 8">Belongs to the zinc-containing alcohol dehydrogenase family.</text>
</comment>
<dbReference type="InterPro" id="IPR013149">
    <property type="entry name" value="ADH-like_C"/>
</dbReference>
<dbReference type="Gene3D" id="3.40.50.720">
    <property type="entry name" value="NAD(P)-binding Rossmann-like Domain"/>
    <property type="match status" value="1"/>
</dbReference>
<evidence type="ECO:0000313" key="11">
    <source>
        <dbReference type="EMBL" id="EFR04082.1"/>
    </source>
</evidence>
<dbReference type="InterPro" id="IPR002328">
    <property type="entry name" value="ADH_Zn_CS"/>
</dbReference>
<evidence type="ECO:0000256" key="6">
    <source>
        <dbReference type="ARBA" id="ARBA00023002"/>
    </source>
</evidence>
<comment type="cofactor">
    <cofactor evidence="1 8">
        <name>Zn(2+)</name>
        <dbReference type="ChEBI" id="CHEBI:29105"/>
    </cofactor>
</comment>
<dbReference type="RefSeq" id="XP_003171090.1">
    <property type="nucleotide sequence ID" value="XM_003171042.1"/>
</dbReference>
<dbReference type="GeneID" id="10026337"/>